<dbReference type="GO" id="GO:0005794">
    <property type="term" value="C:Golgi apparatus"/>
    <property type="evidence" value="ECO:0007669"/>
    <property type="project" value="TreeGrafter"/>
</dbReference>
<evidence type="ECO:0000256" key="3">
    <source>
        <dbReference type="ARBA" id="ARBA00022707"/>
    </source>
</evidence>
<dbReference type="InterPro" id="IPR019142">
    <property type="entry name" value="Dymeclin"/>
</dbReference>
<keyword evidence="4" id="KW-0449">Lipoprotein</keyword>
<evidence type="ECO:0000256" key="2">
    <source>
        <dbReference type="ARBA" id="ARBA00015736"/>
    </source>
</evidence>
<comment type="caution">
    <text evidence="6">The sequence shown here is derived from an EMBL/GenBank/DDBJ whole genome shotgun (WGS) entry which is preliminary data.</text>
</comment>
<dbReference type="Pfam" id="PF09742">
    <property type="entry name" value="Dymeclin"/>
    <property type="match status" value="1"/>
</dbReference>
<evidence type="ECO:0000313" key="6">
    <source>
        <dbReference type="EMBL" id="PAV86976.1"/>
    </source>
</evidence>
<dbReference type="PANTHER" id="PTHR12895:SF9">
    <property type="entry name" value="DYMECLIN"/>
    <property type="match status" value="1"/>
</dbReference>
<accession>A0A2A2LL75</accession>
<dbReference type="EMBL" id="LIAE01006613">
    <property type="protein sequence ID" value="PAV86976.1"/>
    <property type="molecule type" value="Genomic_DNA"/>
</dbReference>
<evidence type="ECO:0000256" key="5">
    <source>
        <dbReference type="SAM" id="MobiDB-lite"/>
    </source>
</evidence>
<evidence type="ECO:0000256" key="1">
    <source>
        <dbReference type="ARBA" id="ARBA00010603"/>
    </source>
</evidence>
<name>A0A2A2LL75_9BILA</name>
<reference evidence="6 7" key="1">
    <citation type="journal article" date="2017" name="Curr. Biol.">
        <title>Genome architecture and evolution of a unichromosomal asexual nematode.</title>
        <authorList>
            <person name="Fradin H."/>
            <person name="Zegar C."/>
            <person name="Gutwein M."/>
            <person name="Lucas J."/>
            <person name="Kovtun M."/>
            <person name="Corcoran D."/>
            <person name="Baugh L.R."/>
            <person name="Kiontke K."/>
            <person name="Gunsalus K."/>
            <person name="Fitch D.H."/>
            <person name="Piano F."/>
        </authorList>
    </citation>
    <scope>NUCLEOTIDE SEQUENCE [LARGE SCALE GENOMIC DNA]</scope>
    <source>
        <strain evidence="6">PF1309</strain>
    </source>
</reference>
<protein>
    <recommendedName>
        <fullName evidence="2">Dymeclin</fullName>
    </recommendedName>
</protein>
<dbReference type="GO" id="GO:0007030">
    <property type="term" value="P:Golgi organization"/>
    <property type="evidence" value="ECO:0007669"/>
    <property type="project" value="TreeGrafter"/>
</dbReference>
<comment type="similarity">
    <text evidence="1">Belongs to the dymeclin family.</text>
</comment>
<dbReference type="STRING" id="2018661.A0A2A2LL75"/>
<dbReference type="PROSITE" id="PS00290">
    <property type="entry name" value="IG_MHC"/>
    <property type="match status" value="1"/>
</dbReference>
<sequence length="680" mass="76714">MGGQITRLEDVVSNAAVSRFIGEQPVSDIDPFWNTLFSFNLKLTKHEDELSNEQQEEIDGLLYKLVTNTRVSHNLASFVAVFRRRMSELRSSEQCNNTIFLWQTKNSLVLLRLICRYLAMHVKEAEIVRLMDDKSSPNDSSDEEGSKEEADASTESQQTFENSTEALMHSLAEIISELPINDRTELIHGEAIRCLIALFSCQLYRDHVDQSSIISSFFLTGSCSKLASTLTHQLLTNYLLHTKPLYDDANAGPQSIVLGIASSFWSVVRTATGLDEDENAKEQSAVTSLASLSLLLLLILACNPTKERNPYKQALALFQNAQEVSTIGTSVTFKLDYNQLYERLCSTAVQEPSMLLLYLLLHENSGFLNYVLSRINLETLVLPVLRILHDGISSATTNSHHVYLALIVVLILSEDDFFCKVIHETTGKDIEWVDDEFSIKEVTIGGLVALVLVRTIQKNAIKHKDRYLHTNCLAALANMSAFFKNLSPIVCQKMIGLLELLTKRHAKLISQMREMAENPDESNKPTGSPQSCLNDDINALEEGIRTLLEIVNCCLSNSLRHNANLIYTLLYHKDLFESYKNHPFFQDLVSNISLIIVHFNSKVSNIAAGNGKRILEAIDKEVLVWPTDKLAKFPELKFRYVEDDNTVEFFSPYVWRLVTEFAGIYFVKSAIKIFNAFDVS</sequence>
<dbReference type="AlphaFoldDB" id="A0A2A2LL75"/>
<evidence type="ECO:0000313" key="7">
    <source>
        <dbReference type="Proteomes" id="UP000218231"/>
    </source>
</evidence>
<organism evidence="6 7">
    <name type="scientific">Diploscapter pachys</name>
    <dbReference type="NCBI Taxonomy" id="2018661"/>
    <lineage>
        <taxon>Eukaryota</taxon>
        <taxon>Metazoa</taxon>
        <taxon>Ecdysozoa</taxon>
        <taxon>Nematoda</taxon>
        <taxon>Chromadorea</taxon>
        <taxon>Rhabditida</taxon>
        <taxon>Rhabditina</taxon>
        <taxon>Rhabditomorpha</taxon>
        <taxon>Rhabditoidea</taxon>
        <taxon>Rhabditidae</taxon>
        <taxon>Diploscapter</taxon>
    </lineage>
</organism>
<proteinExistence type="inferred from homology"/>
<feature type="region of interest" description="Disordered" evidence="5">
    <location>
        <begin position="133"/>
        <end position="159"/>
    </location>
</feature>
<dbReference type="OrthoDB" id="10253409at2759"/>
<keyword evidence="3" id="KW-0519">Myristate</keyword>
<evidence type="ECO:0000256" key="4">
    <source>
        <dbReference type="ARBA" id="ARBA00023288"/>
    </source>
</evidence>
<keyword evidence="7" id="KW-1185">Reference proteome</keyword>
<gene>
    <name evidence="6" type="ORF">WR25_24213</name>
</gene>
<dbReference type="Proteomes" id="UP000218231">
    <property type="component" value="Unassembled WGS sequence"/>
</dbReference>
<dbReference type="PANTHER" id="PTHR12895">
    <property type="entry name" value="DYMECLIN"/>
    <property type="match status" value="1"/>
</dbReference>
<dbReference type="InterPro" id="IPR003006">
    <property type="entry name" value="Ig/MHC_CS"/>
</dbReference>